<sequence length="105" mass="10979">MPTSAFRRFSSLSRSSLFARMVCFLTETISASSTTPLKTPSTPGIPMPVTPALPRLSAGFRRLCALCACLRALSACLCLLSVPGSTGVGALERRTGAIDGAQRGM</sequence>
<proteinExistence type="predicted"/>
<protein>
    <submittedName>
        <fullName evidence="1">Uncharacterized protein</fullName>
    </submittedName>
</protein>
<reference evidence="1" key="1">
    <citation type="submission" date="2023-03" db="EMBL/GenBank/DDBJ databases">
        <title>Massive genome expansion in bonnet fungi (Mycena s.s.) driven by repeated elements and novel gene families across ecological guilds.</title>
        <authorList>
            <consortium name="Lawrence Berkeley National Laboratory"/>
            <person name="Harder C.B."/>
            <person name="Miyauchi S."/>
            <person name="Viragh M."/>
            <person name="Kuo A."/>
            <person name="Thoen E."/>
            <person name="Andreopoulos B."/>
            <person name="Lu D."/>
            <person name="Skrede I."/>
            <person name="Drula E."/>
            <person name="Henrissat B."/>
            <person name="Morin E."/>
            <person name="Kohler A."/>
            <person name="Barry K."/>
            <person name="LaButti K."/>
            <person name="Morin E."/>
            <person name="Salamov A."/>
            <person name="Lipzen A."/>
            <person name="Mereny Z."/>
            <person name="Hegedus B."/>
            <person name="Baldrian P."/>
            <person name="Stursova M."/>
            <person name="Weitz H."/>
            <person name="Taylor A."/>
            <person name="Grigoriev I.V."/>
            <person name="Nagy L.G."/>
            <person name="Martin F."/>
            <person name="Kauserud H."/>
        </authorList>
    </citation>
    <scope>NUCLEOTIDE SEQUENCE</scope>
    <source>
        <strain evidence="1">9144</strain>
    </source>
</reference>
<gene>
    <name evidence="1" type="ORF">GGX14DRAFT_450235</name>
</gene>
<dbReference type="EMBL" id="JARJCW010000027">
    <property type="protein sequence ID" value="KAJ7210722.1"/>
    <property type="molecule type" value="Genomic_DNA"/>
</dbReference>
<dbReference type="Proteomes" id="UP001219525">
    <property type="component" value="Unassembled WGS sequence"/>
</dbReference>
<comment type="caution">
    <text evidence="1">The sequence shown here is derived from an EMBL/GenBank/DDBJ whole genome shotgun (WGS) entry which is preliminary data.</text>
</comment>
<dbReference type="AlphaFoldDB" id="A0AAD6VEK4"/>
<name>A0AAD6VEK4_9AGAR</name>
<evidence type="ECO:0000313" key="1">
    <source>
        <dbReference type="EMBL" id="KAJ7210722.1"/>
    </source>
</evidence>
<accession>A0AAD6VEK4</accession>
<evidence type="ECO:0000313" key="2">
    <source>
        <dbReference type="Proteomes" id="UP001219525"/>
    </source>
</evidence>
<organism evidence="1 2">
    <name type="scientific">Mycena pura</name>
    <dbReference type="NCBI Taxonomy" id="153505"/>
    <lineage>
        <taxon>Eukaryota</taxon>
        <taxon>Fungi</taxon>
        <taxon>Dikarya</taxon>
        <taxon>Basidiomycota</taxon>
        <taxon>Agaricomycotina</taxon>
        <taxon>Agaricomycetes</taxon>
        <taxon>Agaricomycetidae</taxon>
        <taxon>Agaricales</taxon>
        <taxon>Marasmiineae</taxon>
        <taxon>Mycenaceae</taxon>
        <taxon>Mycena</taxon>
    </lineage>
</organism>
<keyword evidence="2" id="KW-1185">Reference proteome</keyword>